<evidence type="ECO:0000256" key="5">
    <source>
        <dbReference type="ARBA" id="ARBA00023242"/>
    </source>
</evidence>
<feature type="compositionally biased region" description="Polar residues" evidence="7">
    <location>
        <begin position="562"/>
        <end position="607"/>
    </location>
</feature>
<dbReference type="Pfam" id="PF10513">
    <property type="entry name" value="EPL1"/>
    <property type="match status" value="1"/>
</dbReference>
<keyword evidence="4 6" id="KW-0804">Transcription</keyword>
<evidence type="ECO:0000256" key="6">
    <source>
        <dbReference type="RuleBase" id="RU361124"/>
    </source>
</evidence>
<organism evidence="9 10">
    <name type="scientific">Actinia tenebrosa</name>
    <name type="common">Australian red waratah sea anemone</name>
    <dbReference type="NCBI Taxonomy" id="6105"/>
    <lineage>
        <taxon>Eukaryota</taxon>
        <taxon>Metazoa</taxon>
        <taxon>Cnidaria</taxon>
        <taxon>Anthozoa</taxon>
        <taxon>Hexacorallia</taxon>
        <taxon>Actiniaria</taxon>
        <taxon>Actiniidae</taxon>
        <taxon>Actinia</taxon>
    </lineage>
</organism>
<evidence type="ECO:0000256" key="3">
    <source>
        <dbReference type="ARBA" id="ARBA00023015"/>
    </source>
</evidence>
<dbReference type="InterPro" id="IPR024943">
    <property type="entry name" value="Enhancer_polycomb"/>
</dbReference>
<dbReference type="GeneID" id="116307735"/>
<comment type="similarity">
    <text evidence="2 6">Belongs to the enhancer of polycomb family.</text>
</comment>
<dbReference type="InParanoid" id="A0A6P8JAR2"/>
<gene>
    <name evidence="10" type="primary">LOC116307735</name>
</gene>
<feature type="domain" description="Enhancer of polycomb-like N-terminal" evidence="8">
    <location>
        <begin position="7"/>
        <end position="147"/>
    </location>
</feature>
<proteinExistence type="inferred from homology"/>
<dbReference type="FunCoup" id="A0A6P8JAR2">
    <property type="interactions" value="2101"/>
</dbReference>
<dbReference type="RefSeq" id="XP_031573900.1">
    <property type="nucleotide sequence ID" value="XM_031718040.1"/>
</dbReference>
<accession>A0A6P8JAR2</accession>
<dbReference type="Proteomes" id="UP000515163">
    <property type="component" value="Unplaced"/>
</dbReference>
<evidence type="ECO:0000256" key="4">
    <source>
        <dbReference type="ARBA" id="ARBA00023163"/>
    </source>
</evidence>
<evidence type="ECO:0000256" key="1">
    <source>
        <dbReference type="ARBA" id="ARBA00004123"/>
    </source>
</evidence>
<evidence type="ECO:0000256" key="7">
    <source>
        <dbReference type="SAM" id="MobiDB-lite"/>
    </source>
</evidence>
<dbReference type="GO" id="GO:0005634">
    <property type="term" value="C:nucleus"/>
    <property type="evidence" value="ECO:0007669"/>
    <property type="project" value="UniProtKB-SubCell"/>
</dbReference>
<dbReference type="GO" id="GO:0035267">
    <property type="term" value="C:NuA4 histone acetyltransferase complex"/>
    <property type="evidence" value="ECO:0007669"/>
    <property type="project" value="InterPro"/>
</dbReference>
<feature type="region of interest" description="Disordered" evidence="7">
    <location>
        <begin position="517"/>
        <end position="607"/>
    </location>
</feature>
<evidence type="ECO:0000256" key="2">
    <source>
        <dbReference type="ARBA" id="ARBA00008035"/>
    </source>
</evidence>
<dbReference type="OrthoDB" id="435275at2759"/>
<dbReference type="PANTHER" id="PTHR14898">
    <property type="entry name" value="ENHANCER OF POLYCOMB"/>
    <property type="match status" value="1"/>
</dbReference>
<reference evidence="10" key="1">
    <citation type="submission" date="2025-08" db="UniProtKB">
        <authorList>
            <consortium name="RefSeq"/>
        </authorList>
    </citation>
    <scope>IDENTIFICATION</scope>
    <source>
        <tissue evidence="10">Tentacle</tissue>
    </source>
</reference>
<keyword evidence="9" id="KW-1185">Reference proteome</keyword>
<feature type="compositionally biased region" description="Low complexity" evidence="7">
    <location>
        <begin position="671"/>
        <end position="691"/>
    </location>
</feature>
<evidence type="ECO:0000313" key="9">
    <source>
        <dbReference type="Proteomes" id="UP000515163"/>
    </source>
</evidence>
<dbReference type="KEGG" id="aten:116307735"/>
<keyword evidence="3 6" id="KW-0805">Transcription regulation</keyword>
<evidence type="ECO:0000313" key="10">
    <source>
        <dbReference type="RefSeq" id="XP_031573900.1"/>
    </source>
</evidence>
<dbReference type="GO" id="GO:0006357">
    <property type="term" value="P:regulation of transcription by RNA polymerase II"/>
    <property type="evidence" value="ECO:0007669"/>
    <property type="project" value="InterPro"/>
</dbReference>
<dbReference type="AlphaFoldDB" id="A0A6P8JAR2"/>
<protein>
    <recommendedName>
        <fullName evidence="6">Enhancer of polycomb-like protein</fullName>
    </recommendedName>
</protein>
<evidence type="ECO:0000259" key="8">
    <source>
        <dbReference type="Pfam" id="PF10513"/>
    </source>
</evidence>
<feature type="compositionally biased region" description="Acidic residues" evidence="7">
    <location>
        <begin position="390"/>
        <end position="399"/>
    </location>
</feature>
<name>A0A6P8JAR2_ACTTE</name>
<comment type="subcellular location">
    <subcellularLocation>
        <location evidence="1 6">Nucleus</location>
    </subcellularLocation>
</comment>
<feature type="region of interest" description="Disordered" evidence="7">
    <location>
        <begin position="669"/>
        <end position="691"/>
    </location>
</feature>
<keyword evidence="5 6" id="KW-0539">Nucleus</keyword>
<sequence>MSKLSFRARQLDANKALPVYQSEELPDLSEFSTINRAVPQMPTGMEKEEESEHHLQRAISAQQVYGDTQQLVIPTPDSEELKNIPCLVRNNFKQPKQYIHVQAYGLNEDVPEYDLDSEDEEWLKGFNKKKEILSALQLESILDRLEKGMGAQGCMSYGDAKALLQENEDLVKPVYEYWSKKREKLDDPSVSLIPQVRGEKRDGTSTNDPYVAFRRRTEKMQTRKNRKNDEAGYERMLKLRRDLKRACTILDMVKRREQTKKDLLELTVDVFEKRYSSEDFTGQILQQCLDLIRYQPPAINLTVPSTVQGEQLTPGSNTDAHRDIELMRKRKHEERAHLHKNDYIEAGHKRPKGFHHHAKIGNQVPMEGVHMFSDEEETGQLSPTQLELPSEPEEDEEDPDGRYAFKRKKGVKYLPARLDSPSPYPWVDPAEGGLGDKRFRYNCTSISRPNGLIGFARRRIGRGGRIYFDRAWTPASENLEDFETLLNASMSSSLSLPNGFFPYDHLTGWKRLTIPHYRPKSPTKTTSSPSPPPQPSSSPSSETTPGIQSTSTGQPRPRLHRSFSTQPRSKFSLNTSPTNGLIGTNLSHSNLTSHGNGITRNSLPNGPVVSQSSWPAIGPWTSSSTLSSTPNKNVYSTAPIKAVYALNFPLNSSTSSQLLSNSLVRGNAPFSPTSTNSPSSSTANKSSSLTNLSNANSELEISIGRSEVPFKRQSSIDVVNAT</sequence>
<dbReference type="InterPro" id="IPR019542">
    <property type="entry name" value="Enhancer_polycomb-like_N"/>
</dbReference>
<feature type="region of interest" description="Disordered" evidence="7">
    <location>
        <begin position="375"/>
        <end position="406"/>
    </location>
</feature>